<sequence length="155" mass="18021">MLQNEVIMSEEELRIREELECEIERDLEEEIKDGIYHYALRLHRLYQHKMERHAITRECKTLYEVNICIRMEGGIKIEIKEKTKIKEAPEKGQLTTSARSLNAQTFNANKKFDWARSLRSGAGSHPVVVNKKSERMHGAAKTVSGNNKLLQLGWK</sequence>
<protein>
    <submittedName>
        <fullName evidence="1">Uncharacterized protein</fullName>
    </submittedName>
</protein>
<evidence type="ECO:0000313" key="1">
    <source>
        <dbReference type="EMBL" id="GKV23494.1"/>
    </source>
</evidence>
<reference evidence="1 2" key="1">
    <citation type="journal article" date="2021" name="Commun. Biol.">
        <title>The genome of Shorea leprosula (Dipterocarpaceae) highlights the ecological relevance of drought in aseasonal tropical rainforests.</title>
        <authorList>
            <person name="Ng K.K.S."/>
            <person name="Kobayashi M.J."/>
            <person name="Fawcett J.A."/>
            <person name="Hatakeyama M."/>
            <person name="Paape T."/>
            <person name="Ng C.H."/>
            <person name="Ang C.C."/>
            <person name="Tnah L.H."/>
            <person name="Lee C.T."/>
            <person name="Nishiyama T."/>
            <person name="Sese J."/>
            <person name="O'Brien M.J."/>
            <person name="Copetti D."/>
            <person name="Mohd Noor M.I."/>
            <person name="Ong R.C."/>
            <person name="Putra M."/>
            <person name="Sireger I.Z."/>
            <person name="Indrioko S."/>
            <person name="Kosugi Y."/>
            <person name="Izuno A."/>
            <person name="Isagi Y."/>
            <person name="Lee S.L."/>
            <person name="Shimizu K.K."/>
        </authorList>
    </citation>
    <scope>NUCLEOTIDE SEQUENCE [LARGE SCALE GENOMIC DNA]</scope>
    <source>
        <strain evidence="1">214</strain>
    </source>
</reference>
<organism evidence="1 2">
    <name type="scientific">Rubroshorea leprosula</name>
    <dbReference type="NCBI Taxonomy" id="152421"/>
    <lineage>
        <taxon>Eukaryota</taxon>
        <taxon>Viridiplantae</taxon>
        <taxon>Streptophyta</taxon>
        <taxon>Embryophyta</taxon>
        <taxon>Tracheophyta</taxon>
        <taxon>Spermatophyta</taxon>
        <taxon>Magnoliopsida</taxon>
        <taxon>eudicotyledons</taxon>
        <taxon>Gunneridae</taxon>
        <taxon>Pentapetalae</taxon>
        <taxon>rosids</taxon>
        <taxon>malvids</taxon>
        <taxon>Malvales</taxon>
        <taxon>Dipterocarpaceae</taxon>
        <taxon>Rubroshorea</taxon>
    </lineage>
</organism>
<keyword evidence="2" id="KW-1185">Reference proteome</keyword>
<accession>A0AAV5KG38</accession>
<evidence type="ECO:0000313" key="2">
    <source>
        <dbReference type="Proteomes" id="UP001054252"/>
    </source>
</evidence>
<dbReference type="AlphaFoldDB" id="A0AAV5KG38"/>
<name>A0AAV5KG38_9ROSI</name>
<dbReference type="EMBL" id="BPVZ01000063">
    <property type="protein sequence ID" value="GKV23494.1"/>
    <property type="molecule type" value="Genomic_DNA"/>
</dbReference>
<comment type="caution">
    <text evidence="1">The sequence shown here is derived from an EMBL/GenBank/DDBJ whole genome shotgun (WGS) entry which is preliminary data.</text>
</comment>
<dbReference type="Proteomes" id="UP001054252">
    <property type="component" value="Unassembled WGS sequence"/>
</dbReference>
<proteinExistence type="predicted"/>
<gene>
    <name evidence="1" type="ORF">SLEP1_g33210</name>
</gene>